<sequence length="292" mass="31940">MAKGSNSHTPSTKRRGGPSNRRGKSRGRGGSSSHRSYQADSLDNVRPESAIDEVDADANGSGEEDVEGEESQIVIEVPVAMWDFDQCDPKRCSGKRLARLGLIQDLKVGQKFRGVVVTPKATLPVSPADRDLIAKNGLAVVECSWARLDDVPFGKIASPTERLLPYLVATNPVNYGKPWRLNCVEALAAAFYITGFDSYAERLLGAFGWGGAFHKVNRCFIDEYKKCKSSEEVVATQERILKESEDAYDKSRQATAEQGVDGEDLLVPNPNHQNFQVDEDDSDENDENGSGS</sequence>
<feature type="binding site" evidence="6">
    <location>
        <position position="179"/>
    </location>
    <ligand>
        <name>S-adenosyl-L-methionine</name>
        <dbReference type="ChEBI" id="CHEBI:59789"/>
    </ligand>
</feature>
<dbReference type="InterPro" id="IPR007177">
    <property type="entry name" value="Tsr3_C"/>
</dbReference>
<dbReference type="PANTHER" id="PTHR20426">
    <property type="entry name" value="RIBOSOME BIOGENESIS PROTEIN TSR3 HOMOLOG"/>
    <property type="match status" value="1"/>
</dbReference>
<dbReference type="Proteomes" id="UP001497453">
    <property type="component" value="Chromosome 9"/>
</dbReference>
<protein>
    <recommendedName>
        <fullName evidence="6">18S rRNA aminocarboxypropyltransferase</fullName>
        <ecNumber evidence="6">2.5.1.157</ecNumber>
    </recommendedName>
</protein>
<keyword evidence="4 6" id="KW-0808">Transferase</keyword>
<feature type="compositionally biased region" description="Acidic residues" evidence="7">
    <location>
        <begin position="277"/>
        <end position="292"/>
    </location>
</feature>
<dbReference type="NCBIfam" id="NF002621">
    <property type="entry name" value="PRK02287.1"/>
    <property type="match status" value="1"/>
</dbReference>
<organism evidence="10 11">
    <name type="scientific">Somion occarium</name>
    <dbReference type="NCBI Taxonomy" id="3059160"/>
    <lineage>
        <taxon>Eukaryota</taxon>
        <taxon>Fungi</taxon>
        <taxon>Dikarya</taxon>
        <taxon>Basidiomycota</taxon>
        <taxon>Agaricomycotina</taxon>
        <taxon>Agaricomycetes</taxon>
        <taxon>Polyporales</taxon>
        <taxon>Cerrenaceae</taxon>
        <taxon>Somion</taxon>
    </lineage>
</organism>
<feature type="region of interest" description="Disordered" evidence="7">
    <location>
        <begin position="245"/>
        <end position="292"/>
    </location>
</feature>
<dbReference type="EC" id="2.5.1.157" evidence="6"/>
<evidence type="ECO:0000256" key="2">
    <source>
        <dbReference type="ARBA" id="ARBA00022517"/>
    </source>
</evidence>
<proteinExistence type="inferred from homology"/>
<feature type="compositionally biased region" description="Acidic residues" evidence="7">
    <location>
        <begin position="50"/>
        <end position="70"/>
    </location>
</feature>
<evidence type="ECO:0000256" key="5">
    <source>
        <dbReference type="ARBA" id="ARBA00022691"/>
    </source>
</evidence>
<evidence type="ECO:0000256" key="6">
    <source>
        <dbReference type="HAMAP-Rule" id="MF_03146"/>
    </source>
</evidence>
<evidence type="ECO:0000313" key="11">
    <source>
        <dbReference type="Proteomes" id="UP001497453"/>
    </source>
</evidence>
<comment type="similarity">
    <text evidence="6">Belongs to the TDD superfamily. TSR3 family.</text>
</comment>
<feature type="domain" description="RNase L inhibitor RLI-like possible metal-binding" evidence="9">
    <location>
        <begin position="77"/>
        <end position="111"/>
    </location>
</feature>
<evidence type="ECO:0000256" key="7">
    <source>
        <dbReference type="SAM" id="MobiDB-lite"/>
    </source>
</evidence>
<feature type="binding site" evidence="6">
    <location>
        <position position="141"/>
    </location>
    <ligand>
        <name>S-adenosyl-L-methionine</name>
        <dbReference type="ChEBI" id="CHEBI:59789"/>
    </ligand>
</feature>
<evidence type="ECO:0000256" key="1">
    <source>
        <dbReference type="ARBA" id="ARBA00022490"/>
    </source>
</evidence>
<evidence type="ECO:0000256" key="3">
    <source>
        <dbReference type="ARBA" id="ARBA00022552"/>
    </source>
</evidence>
<reference evidence="11" key="1">
    <citation type="submission" date="2024-04" db="EMBL/GenBank/DDBJ databases">
        <authorList>
            <person name="Shaw F."/>
            <person name="Minotto A."/>
        </authorList>
    </citation>
    <scope>NUCLEOTIDE SEQUENCE [LARGE SCALE GENOMIC DNA]</scope>
</reference>
<keyword evidence="6" id="KW-0539">Nucleus</keyword>
<feature type="compositionally biased region" description="Basic residues" evidence="7">
    <location>
        <begin position="11"/>
        <end position="27"/>
    </location>
</feature>
<feature type="binding site" evidence="6">
    <location>
        <position position="93"/>
    </location>
    <ligand>
        <name>S-adenosyl-L-methionine</name>
        <dbReference type="ChEBI" id="CHEBI:59789"/>
    </ligand>
</feature>
<dbReference type="HAMAP" id="MF_01116">
    <property type="entry name" value="TSR3"/>
    <property type="match status" value="1"/>
</dbReference>
<feature type="compositionally biased region" description="Polar residues" evidence="7">
    <location>
        <begin position="1"/>
        <end position="10"/>
    </location>
</feature>
<dbReference type="InterPro" id="IPR022968">
    <property type="entry name" value="Tsr3-like"/>
</dbReference>
<feature type="region of interest" description="Disordered" evidence="7">
    <location>
        <begin position="1"/>
        <end position="70"/>
    </location>
</feature>
<name>A0ABP1E6Y5_9APHY</name>
<keyword evidence="2 6" id="KW-0690">Ribosome biogenesis</keyword>
<evidence type="ECO:0000256" key="4">
    <source>
        <dbReference type="ARBA" id="ARBA00022679"/>
    </source>
</evidence>
<comment type="catalytic activity">
    <reaction evidence="6">
        <text>an N(1)-methylpseudouridine in rRNA + S-adenosyl-L-methionine = N(1)-methyl-N(3)-[(3S)-3-amino-3-carboxypropyl]pseudouridine in rRNA + S-methyl-5'-thioadenosine + H(+)</text>
        <dbReference type="Rhea" id="RHEA:63296"/>
        <dbReference type="Rhea" id="RHEA-COMP:11634"/>
        <dbReference type="Rhea" id="RHEA-COMP:16310"/>
        <dbReference type="ChEBI" id="CHEBI:15378"/>
        <dbReference type="ChEBI" id="CHEBI:17509"/>
        <dbReference type="ChEBI" id="CHEBI:59789"/>
        <dbReference type="ChEBI" id="CHEBI:74890"/>
        <dbReference type="ChEBI" id="CHEBI:146234"/>
        <dbReference type="EC" id="2.5.1.157"/>
    </reaction>
</comment>
<evidence type="ECO:0000259" key="8">
    <source>
        <dbReference type="Pfam" id="PF04034"/>
    </source>
</evidence>
<keyword evidence="3 6" id="KW-0698">rRNA processing</keyword>
<evidence type="ECO:0000313" key="10">
    <source>
        <dbReference type="EMBL" id="CAL1715788.1"/>
    </source>
</evidence>
<feature type="binding site" evidence="6">
    <location>
        <position position="164"/>
    </location>
    <ligand>
        <name>S-adenosyl-L-methionine</name>
        <dbReference type="ChEBI" id="CHEBI:59789"/>
    </ligand>
</feature>
<evidence type="ECO:0000259" key="9">
    <source>
        <dbReference type="Pfam" id="PF04068"/>
    </source>
</evidence>
<keyword evidence="5 6" id="KW-0949">S-adenosyl-L-methionine</keyword>
<keyword evidence="11" id="KW-1185">Reference proteome</keyword>
<comment type="function">
    <text evidence="6">Aminocarboxypropyltransferase that catalyzes the aminocarboxypropyl transfer on pseudouridine at position 1191 (Psi1191) in 18S rRNA. It constitutes the last step in biosynthesis of the hypermodified N1-methyl-N3-(3-amino-3-carboxypropyl) pseudouridine (m1acp3-Psi) conserved in eukaryotic 18S rRNA.</text>
</comment>
<comment type="subcellular location">
    <subcellularLocation>
        <location evidence="6">Cytoplasm</location>
    </subcellularLocation>
    <subcellularLocation>
        <location evidence="6">Nucleus</location>
    </subcellularLocation>
</comment>
<comment type="catalytic activity">
    <reaction evidence="6">
        <text>N(1)-methylpseudouridine(1191) in yeast 18S rRNA + S-adenosyl-L-methionine = N(1)-methyl-N(3)-[(3S)-3-amino-3-carboxypropyl]pseudouridine(1191) in yeast 18S rRNA + S-methyl-5'-thioadenosine + H(+)</text>
        <dbReference type="Rhea" id="RHEA:63300"/>
        <dbReference type="Rhea" id="RHEA-COMP:13852"/>
        <dbReference type="Rhea" id="RHEA-COMP:16309"/>
        <dbReference type="ChEBI" id="CHEBI:15378"/>
        <dbReference type="ChEBI" id="CHEBI:17509"/>
        <dbReference type="ChEBI" id="CHEBI:59789"/>
        <dbReference type="ChEBI" id="CHEBI:74890"/>
        <dbReference type="ChEBI" id="CHEBI:146234"/>
    </reaction>
</comment>
<gene>
    <name evidence="6" type="primary">TSR3</name>
    <name evidence="10" type="ORF">GFSPODELE1_LOCUS10432</name>
</gene>
<dbReference type="EMBL" id="OZ037952">
    <property type="protein sequence ID" value="CAL1715788.1"/>
    <property type="molecule type" value="Genomic_DNA"/>
</dbReference>
<feature type="domain" description="16S/18S rRNA aminocarboxypropyltransferase Tsr3 C-terminal" evidence="8">
    <location>
        <begin position="115"/>
        <end position="240"/>
    </location>
</feature>
<keyword evidence="1 6" id="KW-0963">Cytoplasm</keyword>
<dbReference type="Pfam" id="PF04034">
    <property type="entry name" value="Ribo_biogen_C"/>
    <property type="match status" value="1"/>
</dbReference>
<accession>A0ABP1E6Y5</accession>
<dbReference type="Pfam" id="PF04068">
    <property type="entry name" value="Fer4_RLI"/>
    <property type="match status" value="1"/>
</dbReference>
<dbReference type="PANTHER" id="PTHR20426:SF0">
    <property type="entry name" value="18S RRNA AMINOCARBOXYPROPYLTRANSFERASE"/>
    <property type="match status" value="1"/>
</dbReference>
<dbReference type="InterPro" id="IPR007209">
    <property type="entry name" value="RNaseL-inhib-like_metal-bd_dom"/>
</dbReference>